<dbReference type="PIRSF" id="PIRSF002291">
    <property type="entry name" value="AP_complex_beta"/>
    <property type="match status" value="1"/>
</dbReference>
<evidence type="ECO:0000256" key="3">
    <source>
        <dbReference type="ARBA" id="ARBA00022448"/>
    </source>
</evidence>
<name>A0A3S3PF37_9ACAR</name>
<dbReference type="PANTHER" id="PTHR11134">
    <property type="entry name" value="ADAPTOR COMPLEX SUBUNIT BETA FAMILY MEMBER"/>
    <property type="match status" value="1"/>
</dbReference>
<dbReference type="GO" id="GO:0006886">
    <property type="term" value="P:intracellular protein transport"/>
    <property type="evidence" value="ECO:0007669"/>
    <property type="project" value="InterPro"/>
</dbReference>
<dbReference type="GO" id="GO:0030117">
    <property type="term" value="C:membrane coat"/>
    <property type="evidence" value="ECO:0007669"/>
    <property type="project" value="InterPro"/>
</dbReference>
<dbReference type="InterPro" id="IPR011989">
    <property type="entry name" value="ARM-like"/>
</dbReference>
<dbReference type="InterPro" id="IPR026739">
    <property type="entry name" value="AP_beta"/>
</dbReference>
<dbReference type="Gene3D" id="1.25.10.10">
    <property type="entry name" value="Leucine-rich Repeat Variant"/>
    <property type="match status" value="1"/>
</dbReference>
<dbReference type="InterPro" id="IPR016342">
    <property type="entry name" value="AP_complex_bsu_1_2_4"/>
</dbReference>
<evidence type="ECO:0000256" key="4">
    <source>
        <dbReference type="ARBA" id="ARBA00022927"/>
    </source>
</evidence>
<dbReference type="InterPro" id="IPR016024">
    <property type="entry name" value="ARM-type_fold"/>
</dbReference>
<gene>
    <name evidence="9" type="ORF">B4U79_10495</name>
</gene>
<dbReference type="SUPFAM" id="SSF48371">
    <property type="entry name" value="ARM repeat"/>
    <property type="match status" value="1"/>
</dbReference>
<keyword evidence="3 6" id="KW-0813">Transport</keyword>
<dbReference type="GO" id="GO:0016192">
    <property type="term" value="P:vesicle-mediated transport"/>
    <property type="evidence" value="ECO:0007669"/>
    <property type="project" value="InterPro"/>
</dbReference>
<feature type="compositionally biased region" description="Low complexity" evidence="7">
    <location>
        <begin position="379"/>
        <end position="394"/>
    </location>
</feature>
<dbReference type="STRING" id="1965070.A0A3S3PF37"/>
<evidence type="ECO:0000256" key="7">
    <source>
        <dbReference type="SAM" id="MobiDB-lite"/>
    </source>
</evidence>
<reference evidence="9 10" key="1">
    <citation type="journal article" date="2018" name="Gigascience">
        <title>Genomes of trombidid mites reveal novel predicted allergens and laterally-transferred genes associated with secondary metabolism.</title>
        <authorList>
            <person name="Dong X."/>
            <person name="Chaisiri K."/>
            <person name="Xia D."/>
            <person name="Armstrong S.D."/>
            <person name="Fang Y."/>
            <person name="Donnelly M.J."/>
            <person name="Kadowaki T."/>
            <person name="McGarry J.W."/>
            <person name="Darby A.C."/>
            <person name="Makepeace B.L."/>
        </authorList>
    </citation>
    <scope>NUCLEOTIDE SEQUENCE [LARGE SCALE GENOMIC DNA]</scope>
    <source>
        <strain evidence="9">UoL-WK</strain>
    </source>
</reference>
<dbReference type="EMBL" id="NCKU01001809">
    <property type="protein sequence ID" value="RWS11190.1"/>
    <property type="molecule type" value="Genomic_DNA"/>
</dbReference>
<dbReference type="InterPro" id="IPR002553">
    <property type="entry name" value="Clathrin/coatomer_adapt-like_N"/>
</dbReference>
<dbReference type="OrthoDB" id="302453at2759"/>
<feature type="domain" description="Clathrin/coatomer adaptor adaptin-like N-terminal" evidence="8">
    <location>
        <begin position="67"/>
        <end position="678"/>
    </location>
</feature>
<evidence type="ECO:0000256" key="5">
    <source>
        <dbReference type="ARBA" id="ARBA00023136"/>
    </source>
</evidence>
<evidence type="ECO:0000256" key="6">
    <source>
        <dbReference type="PIRNR" id="PIRNR002291"/>
    </source>
</evidence>
<feature type="region of interest" description="Disordered" evidence="7">
    <location>
        <begin position="377"/>
        <end position="396"/>
    </location>
</feature>
<dbReference type="GO" id="GO:0012505">
    <property type="term" value="C:endomembrane system"/>
    <property type="evidence" value="ECO:0007669"/>
    <property type="project" value="UniProtKB-SubCell"/>
</dbReference>
<keyword evidence="5 6" id="KW-0472">Membrane</keyword>
<dbReference type="Pfam" id="PF01602">
    <property type="entry name" value="Adaptin_N"/>
    <property type="match status" value="1"/>
</dbReference>
<comment type="similarity">
    <text evidence="2 6">Belongs to the adaptor complexes large subunit family.</text>
</comment>
<dbReference type="GO" id="GO:0030276">
    <property type="term" value="F:clathrin binding"/>
    <property type="evidence" value="ECO:0007669"/>
    <property type="project" value="InterPro"/>
</dbReference>
<keyword evidence="4 6" id="KW-0653">Protein transport</keyword>
<evidence type="ECO:0000256" key="2">
    <source>
        <dbReference type="ARBA" id="ARBA00006613"/>
    </source>
</evidence>
<sequence>MNVSTASASMASEYQMQRDAMIGSNTETVDYGGNYASNDYRMSNSSSGFGNQMDSASIILPSSPNAKRDDLRSMLESSKDGQKLEAMKRLISMIAKGRPSSDTQAREMFPHVVKNVVTKNAELKKLVYLYLMRYAEQEQDLALLSISSFQRSLKDPNPLIRASALRVLTSIRVPIIAPIMLIAIRDCSNDMSPYVRKTAAHSIPKLYHLDPDLKEEIITIIERLLQDKTSLVLGSAVAAFEEVCRDRLELIHPHYRKFVSLMADFDEWGQVVLLNMLLRYARTQFVDPNRSNQETLSDVSNLVLLDPDHRSLLRNSKPLLQSRNSSVVMAVVQLYLYLAPYSEINSLIVKPLIRLLHTRQEIQIIVLTNIASLTSTKSENQNEQNDQGDNADQNEQNEENNFEDMDYYNPRKLNLKSLFEPYMKSFFIKARDSTQVKILKLRILTNLSNSSNIPLILREFQAYIQNYQGDMEFVSATIQAIGRCASRIKEIAPVCLHGLISLLSNRNEAIVSQSIIVIRTQIINREHEEKENELTNSHDSSVSCRTHSIVTLIVKQITKLMDKIKTPNAKATIIWILAEFCDKNLQALQASPNILRIMAKSFCTQSDLVKLQTMNLATKLFLTTHPANENGLNKNFNIFDEKCRERIKLLVNYIFNLAKYDLNYDVRDRGRFYKQLLVNCDVDNGLTLAKRILMAPKANLKIDNVSESNNLDCPSKFRMGTLSHFLNKRVPGYEELPNFPEIQPDPSVRLGFGGEEVSGPAKYHRIDNLVNL</sequence>
<dbReference type="AlphaFoldDB" id="A0A3S3PF37"/>
<evidence type="ECO:0000256" key="1">
    <source>
        <dbReference type="ARBA" id="ARBA00004308"/>
    </source>
</evidence>
<protein>
    <recommendedName>
        <fullName evidence="6">AP complex subunit beta</fullName>
    </recommendedName>
</protein>
<evidence type="ECO:0000313" key="10">
    <source>
        <dbReference type="Proteomes" id="UP000285301"/>
    </source>
</evidence>
<organism evidence="9 10">
    <name type="scientific">Dinothrombium tinctorium</name>
    <dbReference type="NCBI Taxonomy" id="1965070"/>
    <lineage>
        <taxon>Eukaryota</taxon>
        <taxon>Metazoa</taxon>
        <taxon>Ecdysozoa</taxon>
        <taxon>Arthropoda</taxon>
        <taxon>Chelicerata</taxon>
        <taxon>Arachnida</taxon>
        <taxon>Acari</taxon>
        <taxon>Acariformes</taxon>
        <taxon>Trombidiformes</taxon>
        <taxon>Prostigmata</taxon>
        <taxon>Anystina</taxon>
        <taxon>Parasitengona</taxon>
        <taxon>Trombidioidea</taxon>
        <taxon>Trombidiidae</taxon>
        <taxon>Dinothrombium</taxon>
    </lineage>
</organism>
<evidence type="ECO:0000259" key="8">
    <source>
        <dbReference type="Pfam" id="PF01602"/>
    </source>
</evidence>
<evidence type="ECO:0000313" key="9">
    <source>
        <dbReference type="EMBL" id="RWS11190.1"/>
    </source>
</evidence>
<comment type="subcellular location">
    <subcellularLocation>
        <location evidence="1">Endomembrane system</location>
    </subcellularLocation>
</comment>
<keyword evidence="10" id="KW-1185">Reference proteome</keyword>
<accession>A0A3S3PF37</accession>
<proteinExistence type="inferred from homology"/>
<dbReference type="Proteomes" id="UP000285301">
    <property type="component" value="Unassembled WGS sequence"/>
</dbReference>
<comment type="caution">
    <text evidence="9">The sequence shown here is derived from an EMBL/GenBank/DDBJ whole genome shotgun (WGS) entry which is preliminary data.</text>
</comment>